<gene>
    <name evidence="3" type="ORF">MNBD_GAMMA09-3259</name>
</gene>
<protein>
    <submittedName>
        <fullName evidence="3">Uncharacterized protein</fullName>
    </submittedName>
</protein>
<dbReference type="InterPro" id="IPR051012">
    <property type="entry name" value="CellSynth/LPSAsmb/PSIAsmb"/>
</dbReference>
<keyword evidence="2" id="KW-0802">TPR repeat</keyword>
<dbReference type="SMART" id="SM00386">
    <property type="entry name" value="HAT"/>
    <property type="match status" value="4"/>
</dbReference>
<keyword evidence="1" id="KW-0677">Repeat</keyword>
<evidence type="ECO:0000256" key="2">
    <source>
        <dbReference type="ARBA" id="ARBA00022803"/>
    </source>
</evidence>
<dbReference type="SMART" id="SM00028">
    <property type="entry name" value="TPR"/>
    <property type="match status" value="16"/>
</dbReference>
<dbReference type="InterPro" id="IPR019734">
    <property type="entry name" value="TPR_rpt"/>
</dbReference>
<dbReference type="InterPro" id="IPR003107">
    <property type="entry name" value="HAT"/>
</dbReference>
<accession>A0A3B0YAL0</accession>
<dbReference type="PANTHER" id="PTHR45586">
    <property type="entry name" value="TPR REPEAT-CONTAINING PROTEIN PA4667"/>
    <property type="match status" value="1"/>
</dbReference>
<name>A0A3B0YAL0_9ZZZZ</name>
<sequence>MEQLIAGLTKFIATSILVISLAACGGAEERKVKYLEKGKAYLAEKNYEKAKIEFKNVMQIDPKYAEAYFLMGQLEEKRKDLRKSLGNYKKVIELDPQHVDAKVNLAKIYVIAGTEQFIQNARELLAEVKLVQPDNSLANLVSATIEYKVGSKKKATKDLEALVSKDKNLTEGISLLSSIYRKEERTDDAVKLLTKGALDNPQNITIRMALAQTLARNGDYADAERFLKQAVSIEPEKYSLQVALSSFYATSNQLDKAEAVLRKSIEQDDEDAQRYLVLIELLSSRFNIQKAEDELKRVVQNKPDVYELKFALASFYKKIGKRDESKAVLKQIVADKSYDFEGVNARILLANDLLEEGDYKGAKAYVDEVKAEYPNNNDAILISSKLALDNLDATAAINGLRTVVKNDPKKVEAFLLLAKAHELNGESSLAENELKKSIENNPINEQTHINYAHYLASKGRIDEALKVADKALAYFKDNYDLLAFKLQIVASQGDEKEVVSLLNILEQLNPGKAEINLSRGKYYLSKKETAKALEQFEKAYLKSRDKYKSLEFIVNTYMLNKQTDKAVSRLKTILDKNPDDATANQLLGVVYMSQKNMQDARTQFKRASKSAEAWLPPYISLAYTYLAEKNIDQAVKVYQGAISKLNNKVPVQMRLAALYEKQKQFDKSMEIYKQIIDKYSGNKVAANNLASLLLDYGTDADIPKALELSKSFEKLKQPAFLDTLGWAYVKSGDNIKAIEILKPIVKKAPEIAVFRYHLGYALYNSGDKAAAKSHLEVAAKSEQKYTGKDKVLDLLKTL</sequence>
<dbReference type="PROSITE" id="PS50005">
    <property type="entry name" value="TPR"/>
    <property type="match status" value="3"/>
</dbReference>
<dbReference type="PANTHER" id="PTHR45586:SF1">
    <property type="entry name" value="LIPOPOLYSACCHARIDE ASSEMBLY PROTEIN B"/>
    <property type="match status" value="1"/>
</dbReference>
<evidence type="ECO:0000313" key="3">
    <source>
        <dbReference type="EMBL" id="VAW65684.1"/>
    </source>
</evidence>
<dbReference type="AlphaFoldDB" id="A0A3B0YAL0"/>
<dbReference type="Pfam" id="PF13432">
    <property type="entry name" value="TPR_16"/>
    <property type="match status" value="2"/>
</dbReference>
<dbReference type="InterPro" id="IPR011990">
    <property type="entry name" value="TPR-like_helical_dom_sf"/>
</dbReference>
<dbReference type="EMBL" id="UOFI01000069">
    <property type="protein sequence ID" value="VAW65684.1"/>
    <property type="molecule type" value="Genomic_DNA"/>
</dbReference>
<evidence type="ECO:0000256" key="1">
    <source>
        <dbReference type="ARBA" id="ARBA00022737"/>
    </source>
</evidence>
<dbReference type="Pfam" id="PF13181">
    <property type="entry name" value="TPR_8"/>
    <property type="match status" value="2"/>
</dbReference>
<dbReference type="Pfam" id="PF14559">
    <property type="entry name" value="TPR_19"/>
    <property type="match status" value="3"/>
</dbReference>
<dbReference type="GO" id="GO:0006396">
    <property type="term" value="P:RNA processing"/>
    <property type="evidence" value="ECO:0007669"/>
    <property type="project" value="InterPro"/>
</dbReference>
<reference evidence="3" key="1">
    <citation type="submission" date="2018-06" db="EMBL/GenBank/DDBJ databases">
        <authorList>
            <person name="Zhirakovskaya E."/>
        </authorList>
    </citation>
    <scope>NUCLEOTIDE SEQUENCE</scope>
</reference>
<dbReference type="SUPFAM" id="SSF48452">
    <property type="entry name" value="TPR-like"/>
    <property type="match status" value="3"/>
</dbReference>
<organism evidence="3">
    <name type="scientific">hydrothermal vent metagenome</name>
    <dbReference type="NCBI Taxonomy" id="652676"/>
    <lineage>
        <taxon>unclassified sequences</taxon>
        <taxon>metagenomes</taxon>
        <taxon>ecological metagenomes</taxon>
    </lineage>
</organism>
<proteinExistence type="predicted"/>
<dbReference type="Gene3D" id="1.25.40.10">
    <property type="entry name" value="Tetratricopeptide repeat domain"/>
    <property type="match status" value="5"/>
</dbReference>